<accession>Q7X3Q7</accession>
<dbReference type="Pfam" id="PF02698">
    <property type="entry name" value="DUF218"/>
    <property type="match status" value="1"/>
</dbReference>
<dbReference type="GO" id="GO:0000270">
    <property type="term" value="P:peptidoglycan metabolic process"/>
    <property type="evidence" value="ECO:0007669"/>
    <property type="project" value="TreeGrafter"/>
</dbReference>
<dbReference type="AlphaFoldDB" id="Q7X3Q7"/>
<reference evidence="2" key="1">
    <citation type="journal article" date="2001" name="J. Bacteriol.">
        <title>Bap, a Staphylococcus aureus surface protein involved in biofilm formation.</title>
        <authorList>
            <person name="Cucarella C."/>
            <person name="Solano C."/>
            <person name="Valle J."/>
            <person name="Amorena B."/>
            <person name="Lasa I."/>
            <person name="Penades J.R."/>
        </authorList>
    </citation>
    <scope>NUCLEOTIDE SEQUENCE</scope>
    <source>
        <strain evidence="2">V329</strain>
    </source>
</reference>
<dbReference type="InterPro" id="IPR014729">
    <property type="entry name" value="Rossmann-like_a/b/a_fold"/>
</dbReference>
<dbReference type="InterPro" id="IPR051599">
    <property type="entry name" value="Cell_Envelope_Assoc"/>
</dbReference>
<dbReference type="GO" id="GO:0005886">
    <property type="term" value="C:plasma membrane"/>
    <property type="evidence" value="ECO:0007669"/>
    <property type="project" value="TreeGrafter"/>
</dbReference>
<evidence type="ECO:0000259" key="1">
    <source>
        <dbReference type="Pfam" id="PF02698"/>
    </source>
</evidence>
<protein>
    <recommendedName>
        <fullName evidence="1">DUF218 domain-containing protein</fullName>
    </recommendedName>
</protein>
<dbReference type="GO" id="GO:0043164">
    <property type="term" value="P:Gram-negative-bacterium-type cell wall biogenesis"/>
    <property type="evidence" value="ECO:0007669"/>
    <property type="project" value="TreeGrafter"/>
</dbReference>
<feature type="domain" description="DUF218" evidence="1">
    <location>
        <begin position="45"/>
        <end position="161"/>
    </location>
</feature>
<dbReference type="PANTHER" id="PTHR30336">
    <property type="entry name" value="INNER MEMBRANE PROTEIN, PROBABLE PERMEASE"/>
    <property type="match status" value="1"/>
</dbReference>
<sequence>MCFYNIFCIDTTTESTILDQYNLQNINQLVLNAKASGDFNNRRHAYVVLGTSLSKDGNLKSETVKRLNTCLKAKKKNEKSYIIVSGGRPVNGKTQANVMKKWLKQHSVKEEFIITEQESEDTLENAIETLKLADRRGINTLSIITNGSHARRATLIFKKLDKNNKVNEIIIPKDEINTRFTLKEKERIKKSLYDLKKYEKNENY</sequence>
<dbReference type="CDD" id="cd06259">
    <property type="entry name" value="YdcF-like"/>
    <property type="match status" value="1"/>
</dbReference>
<proteinExistence type="predicted"/>
<dbReference type="Gene3D" id="3.40.50.620">
    <property type="entry name" value="HUPs"/>
    <property type="match status" value="1"/>
</dbReference>
<organism evidence="2">
    <name type="scientific">Staphylococcus aureus</name>
    <dbReference type="NCBI Taxonomy" id="1280"/>
    <lineage>
        <taxon>Bacteria</taxon>
        <taxon>Bacillati</taxon>
        <taxon>Bacillota</taxon>
        <taxon>Bacilli</taxon>
        <taxon>Bacillales</taxon>
        <taxon>Staphylococcaceae</taxon>
        <taxon>Staphylococcus</taxon>
    </lineage>
</organism>
<dbReference type="InterPro" id="IPR003848">
    <property type="entry name" value="DUF218"/>
</dbReference>
<evidence type="ECO:0000313" key="2">
    <source>
        <dbReference type="EMBL" id="AAP55236.1"/>
    </source>
</evidence>
<reference evidence="2" key="2">
    <citation type="journal article" date="2003" name="Mol. Microbiol.">
        <title>Sip, an integrase protein with excision, circularization and integration activities, defines a new family of mobile Staphylococcus aureus pathogenicity islands.</title>
        <authorList>
            <person name="Ubeda C."/>
            <person name="Tormo M.A."/>
            <person name="Cucarella C."/>
            <person name="Trotonda P."/>
            <person name="Foster T.J."/>
            <person name="Lasa I."/>
            <person name="Penades J.R."/>
        </authorList>
    </citation>
    <scope>NUCLEOTIDE SEQUENCE</scope>
    <source>
        <strain evidence="2">V329</strain>
    </source>
</reference>
<name>Q7X3Q7_STAAU</name>
<dbReference type="EMBL" id="AY220730">
    <property type="protein sequence ID" value="AAP55236.1"/>
    <property type="molecule type" value="Genomic_DNA"/>
</dbReference>
<dbReference type="PANTHER" id="PTHR30336:SF4">
    <property type="entry name" value="ENVELOPE BIOGENESIS FACTOR ELYC"/>
    <property type="match status" value="1"/>
</dbReference>